<dbReference type="EMBL" id="FQVC01000005">
    <property type="protein sequence ID" value="SHF21461.1"/>
    <property type="molecule type" value="Genomic_DNA"/>
</dbReference>
<dbReference type="PATRIC" id="fig|1121477.3.peg.891"/>
<dbReference type="RefSeq" id="WP_046137150.1">
    <property type="nucleotide sequence ID" value="NZ_FQVC01000005.1"/>
</dbReference>
<dbReference type="STRING" id="1121477.SAMN02745223_02082"/>
<accession>A0A0F5L1B5</accession>
<dbReference type="Proteomes" id="UP000033608">
    <property type="component" value="Unassembled WGS sequence"/>
</dbReference>
<dbReference type="Proteomes" id="UP000184533">
    <property type="component" value="Unassembled WGS sequence"/>
</dbReference>
<evidence type="ECO:0000313" key="3">
    <source>
        <dbReference type="EMBL" id="SHF21461.1"/>
    </source>
</evidence>
<dbReference type="InterPro" id="IPR000182">
    <property type="entry name" value="GNAT_dom"/>
</dbReference>
<protein>
    <submittedName>
        <fullName evidence="3">Acetyltransferase (GNAT) family protein</fullName>
    </submittedName>
    <submittedName>
        <fullName evidence="2">GCN5 family acetyltransferase</fullName>
    </submittedName>
</protein>
<dbReference type="AlphaFoldDB" id="A0A0F5L1B5"/>
<evidence type="ECO:0000313" key="5">
    <source>
        <dbReference type="Proteomes" id="UP000184533"/>
    </source>
</evidence>
<keyword evidence="4" id="KW-1185">Reference proteome</keyword>
<dbReference type="PROSITE" id="PS51186">
    <property type="entry name" value="GNAT"/>
    <property type="match status" value="1"/>
</dbReference>
<dbReference type="SUPFAM" id="SSF55729">
    <property type="entry name" value="Acyl-CoA N-acyltransferases (Nat)"/>
    <property type="match status" value="1"/>
</dbReference>
<reference evidence="3 5" key="2">
    <citation type="submission" date="2016-11" db="EMBL/GenBank/DDBJ databases">
        <authorList>
            <person name="Jaros S."/>
            <person name="Januszkiewicz K."/>
            <person name="Wedrychowicz H."/>
        </authorList>
    </citation>
    <scope>NUCLEOTIDE SEQUENCE [LARGE SCALE GENOMIC DNA]</scope>
    <source>
        <strain evidence="3 5">DSM 17137</strain>
    </source>
</reference>
<keyword evidence="2" id="KW-0808">Transferase</keyword>
<gene>
    <name evidence="3" type="ORF">SAMN02745223_02082</name>
    <name evidence="2" type="ORF">VW29_20535</name>
</gene>
<dbReference type="InterPro" id="IPR016181">
    <property type="entry name" value="Acyl_CoA_acyltransferase"/>
</dbReference>
<reference evidence="2 4" key="1">
    <citation type="submission" date="2015-03" db="EMBL/GenBank/DDBJ databases">
        <authorList>
            <person name="Hassan Y.I."/>
            <person name="Lepp D."/>
            <person name="Zhou T."/>
        </authorList>
    </citation>
    <scope>NUCLEOTIDE SEQUENCE [LARGE SCALE GENOMIC DNA]</scope>
    <source>
        <strain evidence="2 4">DSM 17137</strain>
    </source>
</reference>
<dbReference type="OrthoDB" id="359414at2"/>
<dbReference type="EMBL" id="LAJF01000156">
    <property type="protein sequence ID" value="KKB76143.1"/>
    <property type="molecule type" value="Genomic_DNA"/>
</dbReference>
<dbReference type="Pfam" id="PF00583">
    <property type="entry name" value="Acetyltransf_1"/>
    <property type="match status" value="1"/>
</dbReference>
<evidence type="ECO:0000313" key="2">
    <source>
        <dbReference type="EMBL" id="KKB76143.1"/>
    </source>
</evidence>
<organism evidence="2 4">
    <name type="scientific">Devosia limi DSM 17137</name>
    <dbReference type="NCBI Taxonomy" id="1121477"/>
    <lineage>
        <taxon>Bacteria</taxon>
        <taxon>Pseudomonadati</taxon>
        <taxon>Pseudomonadota</taxon>
        <taxon>Alphaproteobacteria</taxon>
        <taxon>Hyphomicrobiales</taxon>
        <taxon>Devosiaceae</taxon>
        <taxon>Devosia</taxon>
    </lineage>
</organism>
<feature type="domain" description="N-acetyltransferase" evidence="1">
    <location>
        <begin position="10"/>
        <end position="172"/>
    </location>
</feature>
<proteinExistence type="predicted"/>
<dbReference type="GO" id="GO:0016747">
    <property type="term" value="F:acyltransferase activity, transferring groups other than amino-acyl groups"/>
    <property type="evidence" value="ECO:0007669"/>
    <property type="project" value="InterPro"/>
</dbReference>
<name>A0A0F5L1B5_9HYPH</name>
<dbReference type="CDD" id="cd04301">
    <property type="entry name" value="NAT_SF"/>
    <property type="match status" value="1"/>
</dbReference>
<sequence length="172" mass="18564">MNQRSLRHGVHWRPLTALDLPSVEAIAAAVHPDFPEDVAVFAERQRLYPDGTRLLELAGTPSGYVLSHPWHFQALPALNSLLGAIPADASTYYLHDLALLPAARGTGAAGIIVEEMIAHARASGFASMSLVAVNASQGFWQKHGFAVHDAPELAEKLASYEDAARFMVKTLT</sequence>
<evidence type="ECO:0000259" key="1">
    <source>
        <dbReference type="PROSITE" id="PS51186"/>
    </source>
</evidence>
<evidence type="ECO:0000313" key="4">
    <source>
        <dbReference type="Proteomes" id="UP000033608"/>
    </source>
</evidence>
<dbReference type="Gene3D" id="3.40.630.30">
    <property type="match status" value="1"/>
</dbReference>